<feature type="domain" description="Calx-beta" evidence="7">
    <location>
        <begin position="634"/>
        <end position="730"/>
    </location>
</feature>
<gene>
    <name evidence="8" type="ORF">OMW55_02740</name>
</gene>
<keyword evidence="9" id="KW-1185">Reference proteome</keyword>
<evidence type="ECO:0000256" key="3">
    <source>
        <dbReference type="ARBA" id="ARBA00022801"/>
    </source>
</evidence>
<keyword evidence="5" id="KW-0406">Ion transport</keyword>
<evidence type="ECO:0000313" key="8">
    <source>
        <dbReference type="EMBL" id="MCW3796724.1"/>
    </source>
</evidence>
<dbReference type="RefSeq" id="WP_264880635.1">
    <property type="nucleotide sequence ID" value="NZ_JAPDOB010000001.1"/>
</dbReference>
<dbReference type="PRINTS" id="PR00313">
    <property type="entry name" value="CABNDNGRPT"/>
</dbReference>
<dbReference type="Gene3D" id="2.60.40.2030">
    <property type="match status" value="5"/>
</dbReference>
<evidence type="ECO:0000259" key="7">
    <source>
        <dbReference type="SMART" id="SM00237"/>
    </source>
</evidence>
<comment type="caution">
    <text evidence="8">The sequence shown here is derived from an EMBL/GenBank/DDBJ whole genome shotgun (WGS) entry which is preliminary data.</text>
</comment>
<feature type="domain" description="Calx-beta" evidence="7">
    <location>
        <begin position="1178"/>
        <end position="1280"/>
    </location>
</feature>
<dbReference type="SUPFAM" id="SSF51120">
    <property type="entry name" value="beta-Roll"/>
    <property type="match status" value="3"/>
</dbReference>
<dbReference type="SUPFAM" id="SSF141072">
    <property type="entry name" value="CalX-like"/>
    <property type="match status" value="5"/>
</dbReference>
<dbReference type="EMBL" id="JAPDOB010000001">
    <property type="protein sequence ID" value="MCW3796724.1"/>
    <property type="molecule type" value="Genomic_DNA"/>
</dbReference>
<dbReference type="PANTHER" id="PTHR11878:SF65">
    <property type="entry name" value="NA_CA-EXCHANGE PROTEIN, ISOFORM G"/>
    <property type="match status" value="1"/>
</dbReference>
<evidence type="ECO:0000256" key="5">
    <source>
        <dbReference type="ARBA" id="ARBA00023065"/>
    </source>
</evidence>
<feature type="domain" description="Calx-beta" evidence="7">
    <location>
        <begin position="1070"/>
        <end position="1166"/>
    </location>
</feature>
<dbReference type="InterPro" id="IPR003644">
    <property type="entry name" value="Calx_beta"/>
</dbReference>
<dbReference type="Gene3D" id="3.20.20.80">
    <property type="entry name" value="Glycosidases"/>
    <property type="match status" value="1"/>
</dbReference>
<reference evidence="8 9" key="1">
    <citation type="submission" date="2022-10" db="EMBL/GenBank/DDBJ databases">
        <title>Sphingomonas sp.</title>
        <authorList>
            <person name="Jin C."/>
        </authorList>
    </citation>
    <scope>NUCLEOTIDE SEQUENCE [LARGE SCALE GENOMIC DNA]</scope>
    <source>
        <strain evidence="8 9">BN140010</strain>
    </source>
</reference>
<evidence type="ECO:0000313" key="9">
    <source>
        <dbReference type="Proteomes" id="UP001526246"/>
    </source>
</evidence>
<keyword evidence="2" id="KW-0677">Repeat</keyword>
<evidence type="ECO:0000256" key="6">
    <source>
        <dbReference type="ARBA" id="ARBA00023295"/>
    </source>
</evidence>
<keyword evidence="4" id="KW-0106">Calcium</keyword>
<keyword evidence="1" id="KW-0732">Signal</keyword>
<name>A0ABT3JCF8_9SPHN</name>
<evidence type="ECO:0000256" key="4">
    <source>
        <dbReference type="ARBA" id="ARBA00022837"/>
    </source>
</evidence>
<protein>
    <submittedName>
        <fullName evidence="8">Cellulase family glycosylhydrolase</fullName>
    </submittedName>
</protein>
<sequence>MATIGLNISGGEFNGTGGSPDNGYHYPTLAELQYYNSKGVDLVRIPVGWERLQSALDGPLDLASDIAVLKQLLTDAGSLGMNVVLDLHNYGRYNGKAIGDVGGPTPAQFADFWQKMATEFKSYPALVGYDLMNEPHDMPVAGAWKAAAQAATDAIRTVDMKAIIYIEGDGWSSTHTWLDNNADLIITDPANRLIYTAHGYYDQFNEGAYRYTYEGEKAYPEIGVDRLKPFVDWLNAHGFKGMIGEFGAPSTDPRWLEIQKNALDYMVANKLEATAWGGGPWDTSYTLYMAKEGQPDSAYMNLMEGYFGSYVDPFTLAAPASGPPAVAVNDVAINEAGGVMVFTVTRAGDLSAASSVDFATADGTAIAGSDYLAAAGTLTFAAGQATATITVQIINDTLYEKGELLTLNLSGGVNATIVDAQGVGNIVSEDLSPTPNIPDGYPTTPTIVGSAGDDYINADWTKVDNIDAKGGNDFIVGAGNADFIDGGAGIDTISYHWSGSRVDVDLMRTFQGGGDANGDVLANIENVNGSGQGDTLRGDNGANVLNGLGGADTLTGRGGADVFLFSSASDANGDVITDYSAEDRLDFSAFAPKFLSLTNDGLNTRIVGDVNNDGVGDFTVTLNGVFTSVNGVLAPATNPPAVAPTVAINDVTAGEQAGSITFTVTRSGTLTNPSTVNFTTANGTATAGSDYQALSGTVSFAAGEATRTITVALTDDKLVENPETFFVNLSGGTNVTIADAQGVGTIISDDVAPAPVAPSVAVSDVTANEADGAMLFTLTRSGDLSAASSVNYATANGTATAGSDYTGTSGVVSFATGQATATVTVSLINDTAVENPETLFLNLTGGTNLTIADAQGVGTIVSEDVAPTPPTTPMPPAGFPTVPTIVGTSGNDNLNADWSKVDYVAAGAGDDFITGVGSADYIDGGAGIDTVSYHWSGARVDVDLLRTYQQNGDANGDVLVNIENVNGSGQNDTLRGDDGANVLNGLGGKDVLTGRGGADTFLFNSASDANGDVITDYTAEDRLDFSAFAPKFLSITNNGVNTTLTGDTDNDGVGDFTVTLNGVFTNVNGVTVGAPSTTAPSVTINDVAADERNGSVTFTITRTGSLTDVSTVNFATANGTATAGSDYTALSGTVSFAAGEATRTVTVGIINDTLVENPETFFVNLSGGTNVTITDAQGVATIASDDVAPTPTAPSVVVNDVTANEANGLLSFTLTRSGDLSSVSSVSYATANGTATAGSDYTAASGTVSFAAGQSTATVNVALINDTLVESNEAFTLNLSNGVNLTIADAQGVGTIVSDDTATPPTTPTVPSGFPTTPTITGTAGNDYINADWSKVDNVDAGAGDDFIVGVGSADYINGGVGSDTVSYHWSGSRVDVDLMRSSQLYGDAHGDVLVGIENINGSGYGDLLRGDDGANILNGLGGRDTLSGRGGADVFVFNSAADANGDVITDYSSADRLDFSAFNPKFLSITNNGVDTTIAGDTNGDGKADFTVVLNGVFATVNGIQLVGAAQALSSDTFI</sequence>
<keyword evidence="5" id="KW-0813">Transport</keyword>
<dbReference type="InterPro" id="IPR001547">
    <property type="entry name" value="Glyco_hydro_5"/>
</dbReference>
<dbReference type="SMART" id="SM00237">
    <property type="entry name" value="Calx_beta"/>
    <property type="match status" value="5"/>
</dbReference>
<dbReference type="Gene3D" id="2.150.10.10">
    <property type="entry name" value="Serralysin-like metalloprotease, C-terminal"/>
    <property type="match status" value="3"/>
</dbReference>
<dbReference type="PANTHER" id="PTHR11878">
    <property type="entry name" value="SODIUM/CALCIUM EXCHANGER"/>
    <property type="match status" value="1"/>
</dbReference>
<dbReference type="Pfam" id="PF00353">
    <property type="entry name" value="HemolysinCabind"/>
    <property type="match status" value="7"/>
</dbReference>
<dbReference type="InterPro" id="IPR001343">
    <property type="entry name" value="Hemolysn_Ca-bd"/>
</dbReference>
<dbReference type="Proteomes" id="UP001526246">
    <property type="component" value="Unassembled WGS sequence"/>
</dbReference>
<dbReference type="Pfam" id="PF03160">
    <property type="entry name" value="Calx-beta"/>
    <property type="match status" value="5"/>
</dbReference>
<dbReference type="InterPro" id="IPR017853">
    <property type="entry name" value="GH"/>
</dbReference>
<dbReference type="InterPro" id="IPR018087">
    <property type="entry name" value="Glyco_hydro_5_CS"/>
</dbReference>
<feature type="domain" description="Calx-beta" evidence="7">
    <location>
        <begin position="745"/>
        <end position="844"/>
    </location>
</feature>
<accession>A0ABT3JCF8</accession>
<dbReference type="Pfam" id="PF00150">
    <property type="entry name" value="Cellulase"/>
    <property type="match status" value="1"/>
</dbReference>
<evidence type="ECO:0000256" key="2">
    <source>
        <dbReference type="ARBA" id="ARBA00022737"/>
    </source>
</evidence>
<dbReference type="InterPro" id="IPR011049">
    <property type="entry name" value="Serralysin-like_metalloprot_C"/>
</dbReference>
<dbReference type="InterPro" id="IPR038081">
    <property type="entry name" value="CalX-like_sf"/>
</dbReference>
<proteinExistence type="predicted"/>
<dbReference type="PROSITE" id="PS00659">
    <property type="entry name" value="GLYCOSYL_HYDROL_F5"/>
    <property type="match status" value="1"/>
</dbReference>
<organism evidence="8 9">
    <name type="scientific">Sphingomonas arvum</name>
    <dbReference type="NCBI Taxonomy" id="2992113"/>
    <lineage>
        <taxon>Bacteria</taxon>
        <taxon>Pseudomonadati</taxon>
        <taxon>Pseudomonadota</taxon>
        <taxon>Alphaproteobacteria</taxon>
        <taxon>Sphingomonadales</taxon>
        <taxon>Sphingomonadaceae</taxon>
        <taxon>Sphingomonas</taxon>
    </lineage>
</organism>
<dbReference type="InterPro" id="IPR051171">
    <property type="entry name" value="CaCA"/>
</dbReference>
<keyword evidence="3" id="KW-0378">Hydrolase</keyword>
<keyword evidence="6" id="KW-0326">Glycosidase</keyword>
<feature type="domain" description="Calx-beta" evidence="7">
    <location>
        <begin position="316"/>
        <end position="410"/>
    </location>
</feature>
<evidence type="ECO:0000256" key="1">
    <source>
        <dbReference type="ARBA" id="ARBA00022729"/>
    </source>
</evidence>
<dbReference type="SUPFAM" id="SSF51445">
    <property type="entry name" value="(Trans)glycosidases"/>
    <property type="match status" value="1"/>
</dbReference>